<name>A0AAW5B6D7_9BACI</name>
<dbReference type="RefSeq" id="WP_106897214.1">
    <property type="nucleotide sequence ID" value="NZ_JAIFZM010000008.1"/>
</dbReference>
<dbReference type="GO" id="GO:0016787">
    <property type="term" value="F:hydrolase activity"/>
    <property type="evidence" value="ECO:0007669"/>
    <property type="project" value="UniProtKB-KW"/>
</dbReference>
<evidence type="ECO:0000313" key="2">
    <source>
        <dbReference type="Proteomes" id="UP001199631"/>
    </source>
</evidence>
<reference evidence="1 2" key="1">
    <citation type="journal article" date="2022" name="Evol. Bioinform. Online">
        <title>Draft Genome Sequence of Oceanobacillus jordanicus Strain GSFE11, a Halotolerant Plant Growth-Promoting Bacterial Endophyte Isolated From the Jordan Valley.</title>
        <authorList>
            <person name="Alhindi T."/>
            <person name="Albdaiwi R."/>
        </authorList>
    </citation>
    <scope>NUCLEOTIDE SEQUENCE [LARGE SCALE GENOMIC DNA]</scope>
    <source>
        <strain evidence="1 2">GSFE11</strain>
    </source>
</reference>
<protein>
    <submittedName>
        <fullName evidence="1">Hydrolase</fullName>
    </submittedName>
</protein>
<accession>A0AAW5B6D7</accession>
<dbReference type="EMBL" id="JAIFZM010000008">
    <property type="protein sequence ID" value="MCG3419593.1"/>
    <property type="molecule type" value="Genomic_DNA"/>
</dbReference>
<gene>
    <name evidence="1" type="ORF">K3T81_10540</name>
</gene>
<evidence type="ECO:0000313" key="1">
    <source>
        <dbReference type="EMBL" id="MCG3419593.1"/>
    </source>
</evidence>
<comment type="caution">
    <text evidence="1">The sequence shown here is derived from an EMBL/GenBank/DDBJ whole genome shotgun (WGS) entry which is preliminary data.</text>
</comment>
<keyword evidence="1" id="KW-0378">Hydrolase</keyword>
<organism evidence="1 2">
    <name type="scientific">Oceanobacillus jordanicus</name>
    <dbReference type="NCBI Taxonomy" id="2867266"/>
    <lineage>
        <taxon>Bacteria</taxon>
        <taxon>Bacillati</taxon>
        <taxon>Bacillota</taxon>
        <taxon>Bacilli</taxon>
        <taxon>Bacillales</taxon>
        <taxon>Bacillaceae</taxon>
        <taxon>Oceanobacillus</taxon>
    </lineage>
</organism>
<sequence length="106" mass="12417">MEKKKFYINVGAGEISQEKFNNNEEFIIHATEDEVAVLRDKFNLMHEAGIKTFFRAHVPINPYHNDKSNDYYDDEMTQAYRMIHQLGEPETKAHIEQMGILTDGHM</sequence>
<proteinExistence type="predicted"/>
<dbReference type="AlphaFoldDB" id="A0AAW5B6D7"/>
<dbReference type="Proteomes" id="UP001199631">
    <property type="component" value="Unassembled WGS sequence"/>
</dbReference>
<keyword evidence="2" id="KW-1185">Reference proteome</keyword>